<dbReference type="GO" id="GO:0003735">
    <property type="term" value="F:structural constituent of ribosome"/>
    <property type="evidence" value="ECO:0007669"/>
    <property type="project" value="InterPro"/>
</dbReference>
<evidence type="ECO:0000259" key="2">
    <source>
        <dbReference type="Pfam" id="PF10213"/>
    </source>
</evidence>
<dbReference type="Proteomes" id="UP000799776">
    <property type="component" value="Unassembled WGS sequence"/>
</dbReference>
<dbReference type="PANTHER" id="PTHR13490">
    <property type="entry name" value="MITOCHONDRIAL 28S RIBOSOMAL PROTEIN S28"/>
    <property type="match status" value="1"/>
</dbReference>
<dbReference type="Pfam" id="PF10213">
    <property type="entry name" value="MRP-S28"/>
    <property type="match status" value="1"/>
</dbReference>
<feature type="domain" description="Small ribosomal subunit protein mS35 mitochondrial conserved" evidence="2">
    <location>
        <begin position="54"/>
        <end position="174"/>
    </location>
</feature>
<evidence type="ECO:0000256" key="1">
    <source>
        <dbReference type="SAM" id="MobiDB-lite"/>
    </source>
</evidence>
<feature type="non-terminal residue" evidence="3">
    <location>
        <position position="1"/>
    </location>
</feature>
<evidence type="ECO:0000313" key="4">
    <source>
        <dbReference type="Proteomes" id="UP000799776"/>
    </source>
</evidence>
<reference evidence="3" key="1">
    <citation type="journal article" date="2020" name="Stud. Mycol.">
        <title>101 Dothideomycetes genomes: a test case for predicting lifestyles and emergence of pathogens.</title>
        <authorList>
            <person name="Haridas S."/>
            <person name="Albert R."/>
            <person name="Binder M."/>
            <person name="Bloem J."/>
            <person name="Labutti K."/>
            <person name="Salamov A."/>
            <person name="Andreopoulos B."/>
            <person name="Baker S."/>
            <person name="Barry K."/>
            <person name="Bills G."/>
            <person name="Bluhm B."/>
            <person name="Cannon C."/>
            <person name="Castanera R."/>
            <person name="Culley D."/>
            <person name="Daum C."/>
            <person name="Ezra D."/>
            <person name="Gonzalez J."/>
            <person name="Henrissat B."/>
            <person name="Kuo A."/>
            <person name="Liang C."/>
            <person name="Lipzen A."/>
            <person name="Lutzoni F."/>
            <person name="Magnuson J."/>
            <person name="Mondo S."/>
            <person name="Nolan M."/>
            <person name="Ohm R."/>
            <person name="Pangilinan J."/>
            <person name="Park H.-J."/>
            <person name="Ramirez L."/>
            <person name="Alfaro M."/>
            <person name="Sun H."/>
            <person name="Tritt A."/>
            <person name="Yoshinaga Y."/>
            <person name="Zwiers L.-H."/>
            <person name="Turgeon B."/>
            <person name="Goodwin S."/>
            <person name="Spatafora J."/>
            <person name="Crous P."/>
            <person name="Grigoriev I."/>
        </authorList>
    </citation>
    <scope>NUCLEOTIDE SEQUENCE</scope>
    <source>
        <strain evidence="3">CBS 121410</strain>
    </source>
</reference>
<evidence type="ECO:0000313" key="3">
    <source>
        <dbReference type="EMBL" id="KAF2091696.1"/>
    </source>
</evidence>
<dbReference type="GO" id="GO:0005763">
    <property type="term" value="C:mitochondrial small ribosomal subunit"/>
    <property type="evidence" value="ECO:0007669"/>
    <property type="project" value="TreeGrafter"/>
</dbReference>
<sequence length="220" mass="25817">FWNMGEPSMGEDEPWQGDDVPSKAHRQLEQMREIRHYARLTAWELPLLHKLAKPFEPPTNAMPLRFRYTTYMGELHPASRKVVVEFSVSDMPGLTQLQKDKLIKLVGARYNPDRGIVKMSCENYETQTQNKRYLGDLIQNLLKEAKDDTDTFADVPFDFRHHKPKVFHHFPQQWILTPQRKRMLEQRRQQKLLSDQYRAQEGTLVDGQAIVEKSFIAIPA</sequence>
<dbReference type="OrthoDB" id="283424at2759"/>
<accession>A0A9P4I4K1</accession>
<dbReference type="EMBL" id="ML978711">
    <property type="protein sequence ID" value="KAF2091696.1"/>
    <property type="molecule type" value="Genomic_DNA"/>
</dbReference>
<organism evidence="3 4">
    <name type="scientific">Saccharata proteae CBS 121410</name>
    <dbReference type="NCBI Taxonomy" id="1314787"/>
    <lineage>
        <taxon>Eukaryota</taxon>
        <taxon>Fungi</taxon>
        <taxon>Dikarya</taxon>
        <taxon>Ascomycota</taxon>
        <taxon>Pezizomycotina</taxon>
        <taxon>Dothideomycetes</taxon>
        <taxon>Dothideomycetes incertae sedis</taxon>
        <taxon>Botryosphaeriales</taxon>
        <taxon>Saccharataceae</taxon>
        <taxon>Saccharata</taxon>
    </lineage>
</organism>
<dbReference type="PANTHER" id="PTHR13490:SF0">
    <property type="entry name" value="SMALL RIBOSOMAL SUBUNIT PROTEIN MS35"/>
    <property type="match status" value="1"/>
</dbReference>
<comment type="caution">
    <text evidence="3">The sequence shown here is derived from an EMBL/GenBank/DDBJ whole genome shotgun (WGS) entry which is preliminary data.</text>
</comment>
<feature type="non-terminal residue" evidence="3">
    <location>
        <position position="220"/>
    </location>
</feature>
<feature type="region of interest" description="Disordered" evidence="1">
    <location>
        <begin position="1"/>
        <end position="21"/>
    </location>
</feature>
<dbReference type="InterPro" id="IPR019349">
    <property type="entry name" value="Ribosomal_mS35_mit"/>
</dbReference>
<protein>
    <recommendedName>
        <fullName evidence="2">Small ribosomal subunit protein mS35 mitochondrial conserved domain-containing protein</fullName>
    </recommendedName>
</protein>
<keyword evidence="4" id="KW-1185">Reference proteome</keyword>
<dbReference type="GO" id="GO:0032543">
    <property type="term" value="P:mitochondrial translation"/>
    <property type="evidence" value="ECO:0007669"/>
    <property type="project" value="InterPro"/>
</dbReference>
<dbReference type="InterPro" id="IPR039848">
    <property type="entry name" value="Ribosomal_mS35_mt"/>
</dbReference>
<name>A0A9P4I4K1_9PEZI</name>
<proteinExistence type="predicted"/>
<gene>
    <name evidence="3" type="ORF">K490DRAFT_23869</name>
</gene>
<dbReference type="AlphaFoldDB" id="A0A9P4I4K1"/>